<dbReference type="InterPro" id="IPR007110">
    <property type="entry name" value="Ig-like_dom"/>
</dbReference>
<evidence type="ECO:0000256" key="2">
    <source>
        <dbReference type="SAM" id="Phobius"/>
    </source>
</evidence>
<evidence type="ECO:0000313" key="5">
    <source>
        <dbReference type="Proteomes" id="UP001283361"/>
    </source>
</evidence>
<dbReference type="EMBL" id="JAWDGP010004080">
    <property type="protein sequence ID" value="KAK3768012.1"/>
    <property type="molecule type" value="Genomic_DNA"/>
</dbReference>
<comment type="caution">
    <text evidence="4">The sequence shown here is derived from an EMBL/GenBank/DDBJ whole genome shotgun (WGS) entry which is preliminary data.</text>
</comment>
<dbReference type="Pfam" id="PF13895">
    <property type="entry name" value="Ig_2"/>
    <property type="match status" value="1"/>
</dbReference>
<protein>
    <recommendedName>
        <fullName evidence="3">Ig-like domain-containing protein</fullName>
    </recommendedName>
</protein>
<dbReference type="SMART" id="SM00409">
    <property type="entry name" value="IG"/>
    <property type="match status" value="2"/>
</dbReference>
<keyword evidence="2" id="KW-0472">Membrane</keyword>
<dbReference type="InterPro" id="IPR003599">
    <property type="entry name" value="Ig_sub"/>
</dbReference>
<dbReference type="InterPro" id="IPR018097">
    <property type="entry name" value="EGF_Ca-bd_CS"/>
</dbReference>
<gene>
    <name evidence="4" type="ORF">RRG08_016907</name>
</gene>
<dbReference type="Gene3D" id="2.60.40.10">
    <property type="entry name" value="Immunoglobulins"/>
    <property type="match status" value="1"/>
</dbReference>
<dbReference type="Proteomes" id="UP001283361">
    <property type="component" value="Unassembled WGS sequence"/>
</dbReference>
<keyword evidence="2" id="KW-0812">Transmembrane</keyword>
<feature type="domain" description="Ig-like" evidence="3">
    <location>
        <begin position="201"/>
        <end position="280"/>
    </location>
</feature>
<accession>A0AAE0ZGM1</accession>
<dbReference type="AlphaFoldDB" id="A0AAE0ZGM1"/>
<dbReference type="PROSITE" id="PS50835">
    <property type="entry name" value="IG_LIKE"/>
    <property type="match status" value="2"/>
</dbReference>
<keyword evidence="1" id="KW-1015">Disulfide bond</keyword>
<dbReference type="SUPFAM" id="SSF48726">
    <property type="entry name" value="Immunoglobulin"/>
    <property type="match status" value="1"/>
</dbReference>
<dbReference type="SMART" id="SM00179">
    <property type="entry name" value="EGF_CA"/>
    <property type="match status" value="1"/>
</dbReference>
<dbReference type="CDD" id="cd00054">
    <property type="entry name" value="EGF_CA"/>
    <property type="match status" value="1"/>
</dbReference>
<dbReference type="PROSITE" id="PS01187">
    <property type="entry name" value="EGF_CA"/>
    <property type="match status" value="1"/>
</dbReference>
<reference evidence="4" key="1">
    <citation type="journal article" date="2023" name="G3 (Bethesda)">
        <title>A reference genome for the long-term kleptoplast-retaining sea slug Elysia crispata morphotype clarki.</title>
        <authorList>
            <person name="Eastman K.E."/>
            <person name="Pendleton A.L."/>
            <person name="Shaikh M.A."/>
            <person name="Suttiyut T."/>
            <person name="Ogas R."/>
            <person name="Tomko P."/>
            <person name="Gavelis G."/>
            <person name="Widhalm J.R."/>
            <person name="Wisecaver J.H."/>
        </authorList>
    </citation>
    <scope>NUCLEOTIDE SEQUENCE</scope>
    <source>
        <strain evidence="4">ECLA1</strain>
    </source>
</reference>
<keyword evidence="5" id="KW-1185">Reference proteome</keyword>
<proteinExistence type="predicted"/>
<feature type="domain" description="Ig-like" evidence="3">
    <location>
        <begin position="405"/>
        <end position="500"/>
    </location>
</feature>
<name>A0AAE0ZGM1_9GAST</name>
<dbReference type="InterPro" id="IPR013783">
    <property type="entry name" value="Ig-like_fold"/>
</dbReference>
<dbReference type="InterPro" id="IPR036179">
    <property type="entry name" value="Ig-like_dom_sf"/>
</dbReference>
<evidence type="ECO:0000259" key="3">
    <source>
        <dbReference type="PROSITE" id="PS50835"/>
    </source>
</evidence>
<dbReference type="InterPro" id="IPR001881">
    <property type="entry name" value="EGF-like_Ca-bd_dom"/>
</dbReference>
<feature type="transmembrane region" description="Helical" evidence="2">
    <location>
        <begin position="583"/>
        <end position="612"/>
    </location>
</feature>
<organism evidence="4 5">
    <name type="scientific">Elysia crispata</name>
    <name type="common">lettuce slug</name>
    <dbReference type="NCBI Taxonomy" id="231223"/>
    <lineage>
        <taxon>Eukaryota</taxon>
        <taxon>Metazoa</taxon>
        <taxon>Spiralia</taxon>
        <taxon>Lophotrochozoa</taxon>
        <taxon>Mollusca</taxon>
        <taxon>Gastropoda</taxon>
        <taxon>Heterobranchia</taxon>
        <taxon>Euthyneura</taxon>
        <taxon>Panpulmonata</taxon>
        <taxon>Sacoglossa</taxon>
        <taxon>Placobranchoidea</taxon>
        <taxon>Plakobranchidae</taxon>
        <taxon>Elysia</taxon>
    </lineage>
</organism>
<evidence type="ECO:0000313" key="4">
    <source>
        <dbReference type="EMBL" id="KAK3768012.1"/>
    </source>
</evidence>
<keyword evidence="2" id="KW-1133">Transmembrane helix</keyword>
<sequence>MIDTRQCREEGRSMAAKHKGSVHAKSNGSSWSPPFCSFGNYMVSSETTDYCSMKDVCDSMNAEPVTLTVVAFKSIKHEVLQSLKRCVPTISNIWIFFETFHKVLNESYNVAIKELKTIRQDSDYCNQRINICARELRLDSNFCGPESLTYLKCCNDYNHAFCRDVNECESGNFTCELPPSWPCDTNLTCVNTVGSYDCVLPAPRADVICVSNTTALLRCNSFDTCIRSLETSLSVNIIYTWFKDGILETFDSRDHLVVMRTNATKVYKCMVTVNETTSLNSSSVYINNTVEDLTPCGLYEIHVNNTHSELFSLTEHTLSDIETETETTNSYLQKSRTQVTSVQTDISASVPQDGNSSYFLSTGDGTNALDPLLSTTPHEVDDTTARFETNKVATTSDKSTFQKMPEAAETSTSEITTLSRENTMTSEISYISRNLYIQSSQEMVISGSSALLRCSIPQDDLLVRSYRWTKDSKVFASGTENTLTINNFTPSKEGVYACQADVFVSGEHIMLVSTNTARLILLTRYQTCPCFCSNTSVEFNLTKHEVDASLRAIKKHLLVDTETLHSTVRRKTSASDQREVSQFVGALSVITLFSILALVVASDLLGLFLGILTRLKKFRFSF</sequence>
<dbReference type="GO" id="GO:0005509">
    <property type="term" value="F:calcium ion binding"/>
    <property type="evidence" value="ECO:0007669"/>
    <property type="project" value="InterPro"/>
</dbReference>
<evidence type="ECO:0000256" key="1">
    <source>
        <dbReference type="ARBA" id="ARBA00023157"/>
    </source>
</evidence>